<dbReference type="AlphaFoldDB" id="A0A6P6RTE4"/>
<name>A0A6P6RTE4_9EIME</name>
<accession>A0A6P6RTE4</accession>
<proteinExistence type="predicted"/>
<keyword evidence="1" id="KW-1185">Reference proteome</keyword>
<organism evidence="1 2">
    <name type="scientific">Cyclospora cayetanensis</name>
    <dbReference type="NCBI Taxonomy" id="88456"/>
    <lineage>
        <taxon>Eukaryota</taxon>
        <taxon>Sar</taxon>
        <taxon>Alveolata</taxon>
        <taxon>Apicomplexa</taxon>
        <taxon>Conoidasida</taxon>
        <taxon>Coccidia</taxon>
        <taxon>Eucoccidiorida</taxon>
        <taxon>Eimeriorina</taxon>
        <taxon>Eimeriidae</taxon>
        <taxon>Cyclospora</taxon>
    </lineage>
</organism>
<reference evidence="2" key="1">
    <citation type="submission" date="2025-08" db="UniProtKB">
        <authorList>
            <consortium name="RefSeq"/>
        </authorList>
    </citation>
    <scope>IDENTIFICATION</scope>
</reference>
<protein>
    <submittedName>
        <fullName evidence="2">Uncharacterized protein LOC113146749</fullName>
    </submittedName>
</protein>
<evidence type="ECO:0000313" key="2">
    <source>
        <dbReference type="RefSeq" id="XP_026190819.1"/>
    </source>
</evidence>
<dbReference type="Proteomes" id="UP000515125">
    <property type="component" value="Unplaced"/>
</dbReference>
<dbReference type="RefSeq" id="XP_026190819.1">
    <property type="nucleotide sequence ID" value="XM_026335034.1"/>
</dbReference>
<gene>
    <name evidence="2" type="primary">LOC113146749</name>
</gene>
<evidence type="ECO:0000313" key="1">
    <source>
        <dbReference type="Proteomes" id="UP000515125"/>
    </source>
</evidence>
<sequence length="394" mass="43292">MLSSPNIQPIPKTSGDSAIICASGSLSHHQRGLEQCFLIFTDQNRLKKAINSRSTASLLQTLKFATLTRSSNIACPAVTSPPSVSKHTQLVFCESDTLVLRWSETLSSTAGFTATVPGSSNGRVCRAEKQTLVERQSLEFGNLSRDDNTKKYEFAAFKSYNINEQLFYEWLILGLPGVSRQVFAGWAATQRVNDRLVGLPQLMNFLRFQEQISAVPASLAEKKDTYPDFETTLEHQTSKVAYAPSTGVDGCLHKRCLCINGVLGISRDVQEHLECVRRALTGMGQAVTHRAIQQLIFQHNCASRRRRMPPQGRIAGGLISPPVHMLLKSKRPCFPVTDASNEAVAAALAHYATESSSATPLLANLISLQKSSKRSSGERRTQCSVILRESVENI</sequence>
<dbReference type="GeneID" id="113146749"/>